<dbReference type="Proteomes" id="UP000025229">
    <property type="component" value="Chromosome"/>
</dbReference>
<sequence length="361" mass="41442">MKAGRGAGAFLRRVRETATAPGRAPDFIVIGAQKAGTTWLHRHLGSHPKVWTPQEKELHYFDEKVRVKATLREKLRGGRVSDRRWRKQFKRQFRNMRREGFTPGKVYWSFNYFFRRPSDEWYRSLFKQGLHFPVVGEATPEYAALEEEGVARVRRVAPEARIVFMVRNPVERAYSQAIMASGFADEPAERVIRRNISGAASRRHSDYLRTLEVWSRFYAPERIFVGFFEDIHFAPEKLLLSLYGFLGIEAPPAIKGDLARKVNSGSQTTMPLPVARQLAKTYLPDLHATEERLGAYAGFWRYAAERLAREETSFEGLRSEELAYPLWETGLWREWTSRTGGAGFASGPLSGFPARRERPGV</sequence>
<dbReference type="EMBL" id="JAWXXX010000001">
    <property type="protein sequence ID" value="MDX5894034.1"/>
    <property type="molecule type" value="Genomic_DNA"/>
</dbReference>
<keyword evidence="1 2" id="KW-0808">Transferase</keyword>
<name>A0A023X2F7_RUBRA</name>
<dbReference type="Pfam" id="PF13469">
    <property type="entry name" value="Sulfotransfer_3"/>
    <property type="match status" value="1"/>
</dbReference>
<dbReference type="InterPro" id="IPR027417">
    <property type="entry name" value="P-loop_NTPase"/>
</dbReference>
<dbReference type="STRING" id="42256.RradSPS_1344"/>
<dbReference type="InterPro" id="IPR037359">
    <property type="entry name" value="NST/OST"/>
</dbReference>
<dbReference type="EMBL" id="CP007514">
    <property type="protein sequence ID" value="AHY46627.1"/>
    <property type="molecule type" value="Genomic_DNA"/>
</dbReference>
<dbReference type="Proteomes" id="UP001281130">
    <property type="component" value="Unassembled WGS sequence"/>
</dbReference>
<evidence type="ECO:0000256" key="1">
    <source>
        <dbReference type="ARBA" id="ARBA00022679"/>
    </source>
</evidence>
<dbReference type="PANTHER" id="PTHR10605">
    <property type="entry name" value="HEPARAN SULFATE SULFOTRANSFERASE"/>
    <property type="match status" value="1"/>
</dbReference>
<proteinExistence type="predicted"/>
<evidence type="ECO:0000313" key="3">
    <source>
        <dbReference type="EMBL" id="MDX5894034.1"/>
    </source>
</evidence>
<dbReference type="SUPFAM" id="SSF52540">
    <property type="entry name" value="P-loop containing nucleoside triphosphate hydrolases"/>
    <property type="match status" value="1"/>
</dbReference>
<dbReference type="AlphaFoldDB" id="A0A023X2F7"/>
<dbReference type="KEGG" id="rrd:RradSPS_1344"/>
<evidence type="ECO:0000313" key="4">
    <source>
        <dbReference type="Proteomes" id="UP000025229"/>
    </source>
</evidence>
<reference evidence="3" key="2">
    <citation type="submission" date="2023-11" db="EMBL/GenBank/DDBJ databases">
        <title>MicrobeMod: A computational toolkit for identifying prokaryotic methylation and restriction-modification with nanopore sequencing.</title>
        <authorList>
            <person name="Crits-Christoph A."/>
            <person name="Kang S.C."/>
            <person name="Lee H."/>
            <person name="Ostrov N."/>
        </authorList>
    </citation>
    <scope>NUCLEOTIDE SEQUENCE</scope>
    <source>
        <strain evidence="3">ATCC 51242</strain>
    </source>
</reference>
<gene>
    <name evidence="2" type="ORF">RradSPS_1344</name>
    <name evidence="3" type="ORF">SIL72_08335</name>
</gene>
<organism evidence="2 4">
    <name type="scientific">Rubrobacter radiotolerans</name>
    <name type="common">Arthrobacter radiotolerans</name>
    <dbReference type="NCBI Taxonomy" id="42256"/>
    <lineage>
        <taxon>Bacteria</taxon>
        <taxon>Bacillati</taxon>
        <taxon>Actinomycetota</taxon>
        <taxon>Rubrobacteria</taxon>
        <taxon>Rubrobacterales</taxon>
        <taxon>Rubrobacteraceae</taxon>
        <taxon>Rubrobacter</taxon>
    </lineage>
</organism>
<accession>A0A023X2F7</accession>
<dbReference type="eggNOG" id="COG0457">
    <property type="taxonomic scope" value="Bacteria"/>
</dbReference>
<dbReference type="HOGENOM" id="CLU_017703_3_0_11"/>
<dbReference type="Gene3D" id="3.40.50.300">
    <property type="entry name" value="P-loop containing nucleotide triphosphate hydrolases"/>
    <property type="match status" value="1"/>
</dbReference>
<dbReference type="GO" id="GO:0008146">
    <property type="term" value="F:sulfotransferase activity"/>
    <property type="evidence" value="ECO:0007669"/>
    <property type="project" value="InterPro"/>
</dbReference>
<protein>
    <submittedName>
        <fullName evidence="2 3">Sulfotransferase</fullName>
        <ecNumber evidence="3">2.8.2.-</ecNumber>
    </submittedName>
</protein>
<evidence type="ECO:0000313" key="2">
    <source>
        <dbReference type="EMBL" id="AHY46627.1"/>
    </source>
</evidence>
<dbReference type="RefSeq" id="WP_038681573.1">
    <property type="nucleotide sequence ID" value="NZ_CP007514.1"/>
</dbReference>
<keyword evidence="4" id="KW-1185">Reference proteome</keyword>
<dbReference type="EC" id="2.8.2.-" evidence="3"/>
<dbReference type="PANTHER" id="PTHR10605:SF56">
    <property type="entry name" value="BIFUNCTIONAL HEPARAN SULFATE N-DEACETYLASE_N-SULFOTRANSFERASE"/>
    <property type="match status" value="1"/>
</dbReference>
<reference evidence="2 4" key="1">
    <citation type="submission" date="2014-03" db="EMBL/GenBank/DDBJ databases">
        <title>Complete genome sequence of the Radio-Resistant Rubrobacter radiotolerans RSPS-4.</title>
        <authorList>
            <person name="Egas C.C."/>
            <person name="Barroso C.C."/>
            <person name="Froufe H.J.C."/>
            <person name="Pacheco J.J."/>
            <person name="Albuquerque L.L."/>
            <person name="da Costa M.M.S."/>
        </authorList>
    </citation>
    <scope>NUCLEOTIDE SEQUENCE [LARGE SCALE GENOMIC DNA]</scope>
    <source>
        <strain evidence="2 4">RSPS-4</strain>
    </source>
</reference>